<proteinExistence type="predicted"/>
<keyword evidence="3" id="KW-1185">Reference proteome</keyword>
<sequence length="73" mass="8655">MVYWVFQVSTVLLASLFLFSRRCYNLRHRRMPSRPAISSMRLVFRTAIPFLRVASVAPIFLCCCLMVRSHMNW</sequence>
<feature type="transmembrane region" description="Helical" evidence="1">
    <location>
        <begin position="47"/>
        <end position="67"/>
    </location>
</feature>
<accession>A0A8K0UCX9</accession>
<reference evidence="2" key="1">
    <citation type="journal article" date="2021" name="New Phytol.">
        <title>Evolutionary innovations through gain and loss of genes in the ectomycorrhizal Boletales.</title>
        <authorList>
            <person name="Wu G."/>
            <person name="Miyauchi S."/>
            <person name="Morin E."/>
            <person name="Kuo A."/>
            <person name="Drula E."/>
            <person name="Varga T."/>
            <person name="Kohler A."/>
            <person name="Feng B."/>
            <person name="Cao Y."/>
            <person name="Lipzen A."/>
            <person name="Daum C."/>
            <person name="Hundley H."/>
            <person name="Pangilinan J."/>
            <person name="Johnson J."/>
            <person name="Barry K."/>
            <person name="LaButti K."/>
            <person name="Ng V."/>
            <person name="Ahrendt S."/>
            <person name="Min B."/>
            <person name="Choi I.G."/>
            <person name="Park H."/>
            <person name="Plett J.M."/>
            <person name="Magnuson J."/>
            <person name="Spatafora J.W."/>
            <person name="Nagy L.G."/>
            <person name="Henrissat B."/>
            <person name="Grigoriev I.V."/>
            <person name="Yang Z.L."/>
            <person name="Xu J."/>
            <person name="Martin F.M."/>
        </authorList>
    </citation>
    <scope>NUCLEOTIDE SEQUENCE</scope>
    <source>
        <strain evidence="2">KKN 215</strain>
    </source>
</reference>
<name>A0A8K0UCX9_9AGAR</name>
<keyword evidence="1" id="KW-0812">Transmembrane</keyword>
<keyword evidence="1" id="KW-1133">Transmembrane helix</keyword>
<dbReference type="AlphaFoldDB" id="A0A8K0UCX9"/>
<comment type="caution">
    <text evidence="2">The sequence shown here is derived from an EMBL/GenBank/DDBJ whole genome shotgun (WGS) entry which is preliminary data.</text>
</comment>
<protein>
    <submittedName>
        <fullName evidence="2">Uncharacterized protein</fullName>
    </submittedName>
</protein>
<gene>
    <name evidence="2" type="ORF">BXZ70DRAFT_962877</name>
</gene>
<evidence type="ECO:0000313" key="3">
    <source>
        <dbReference type="Proteomes" id="UP000813824"/>
    </source>
</evidence>
<dbReference type="EMBL" id="JAEVFJ010000065">
    <property type="protein sequence ID" value="KAH8077256.1"/>
    <property type="molecule type" value="Genomic_DNA"/>
</dbReference>
<organism evidence="2 3">
    <name type="scientific">Cristinia sonorae</name>
    <dbReference type="NCBI Taxonomy" id="1940300"/>
    <lineage>
        <taxon>Eukaryota</taxon>
        <taxon>Fungi</taxon>
        <taxon>Dikarya</taxon>
        <taxon>Basidiomycota</taxon>
        <taxon>Agaricomycotina</taxon>
        <taxon>Agaricomycetes</taxon>
        <taxon>Agaricomycetidae</taxon>
        <taxon>Agaricales</taxon>
        <taxon>Pleurotineae</taxon>
        <taxon>Stephanosporaceae</taxon>
        <taxon>Cristinia</taxon>
    </lineage>
</organism>
<dbReference type="Proteomes" id="UP000813824">
    <property type="component" value="Unassembled WGS sequence"/>
</dbReference>
<evidence type="ECO:0000256" key="1">
    <source>
        <dbReference type="SAM" id="Phobius"/>
    </source>
</evidence>
<evidence type="ECO:0000313" key="2">
    <source>
        <dbReference type="EMBL" id="KAH8077256.1"/>
    </source>
</evidence>
<keyword evidence="1" id="KW-0472">Membrane</keyword>